<dbReference type="GeneID" id="5045919"/>
<dbReference type="GO" id="GO:0010506">
    <property type="term" value="P:regulation of autophagy"/>
    <property type="evidence" value="ECO:0000318"/>
    <property type="project" value="GO_Central"/>
</dbReference>
<name>A0EBS0_PARTE</name>
<feature type="domain" description="Protein kinase" evidence="7">
    <location>
        <begin position="17"/>
        <end position="267"/>
    </location>
</feature>
<feature type="binding site" evidence="5">
    <location>
        <position position="46"/>
    </location>
    <ligand>
        <name>ATP</name>
        <dbReference type="ChEBI" id="CHEBI:30616"/>
    </ligand>
</feature>
<keyword evidence="2 5" id="KW-0547">Nucleotide-binding</keyword>
<evidence type="ECO:0000256" key="1">
    <source>
        <dbReference type="ARBA" id="ARBA00022679"/>
    </source>
</evidence>
<dbReference type="PROSITE" id="PS00107">
    <property type="entry name" value="PROTEIN_KINASE_ATP"/>
    <property type="match status" value="1"/>
</dbReference>
<evidence type="ECO:0000256" key="4">
    <source>
        <dbReference type="ARBA" id="ARBA00022840"/>
    </source>
</evidence>
<keyword evidence="4 5" id="KW-0067">ATP-binding</keyword>
<evidence type="ECO:0000256" key="3">
    <source>
        <dbReference type="ARBA" id="ARBA00022777"/>
    </source>
</evidence>
<evidence type="ECO:0000256" key="6">
    <source>
        <dbReference type="RuleBase" id="RU000304"/>
    </source>
</evidence>
<dbReference type="Proteomes" id="UP000000600">
    <property type="component" value="Unassembled WGS sequence"/>
</dbReference>
<reference evidence="8 9" key="1">
    <citation type="journal article" date="2006" name="Nature">
        <title>Global trends of whole-genome duplications revealed by the ciliate Paramecium tetraurelia.</title>
        <authorList>
            <consortium name="Genoscope"/>
            <person name="Aury J.-M."/>
            <person name="Jaillon O."/>
            <person name="Duret L."/>
            <person name="Noel B."/>
            <person name="Jubin C."/>
            <person name="Porcel B.M."/>
            <person name="Segurens B."/>
            <person name="Daubin V."/>
            <person name="Anthouard V."/>
            <person name="Aiach N."/>
            <person name="Arnaiz O."/>
            <person name="Billaut A."/>
            <person name="Beisson J."/>
            <person name="Blanc I."/>
            <person name="Bouhouche K."/>
            <person name="Camara F."/>
            <person name="Duharcourt S."/>
            <person name="Guigo R."/>
            <person name="Gogendeau D."/>
            <person name="Katinka M."/>
            <person name="Keller A.-M."/>
            <person name="Kissmehl R."/>
            <person name="Klotz C."/>
            <person name="Koll F."/>
            <person name="Le Moue A."/>
            <person name="Lepere C."/>
            <person name="Malinsky S."/>
            <person name="Nowacki M."/>
            <person name="Nowak J.K."/>
            <person name="Plattner H."/>
            <person name="Poulain J."/>
            <person name="Ruiz F."/>
            <person name="Serrano V."/>
            <person name="Zagulski M."/>
            <person name="Dessen P."/>
            <person name="Betermier M."/>
            <person name="Weissenbach J."/>
            <person name="Scarpelli C."/>
            <person name="Schachter V."/>
            <person name="Sperling L."/>
            <person name="Meyer E."/>
            <person name="Cohen J."/>
            <person name="Wincker P."/>
        </authorList>
    </citation>
    <scope>NUCLEOTIDE SEQUENCE [LARGE SCALE GENOMIC DNA]</scope>
    <source>
        <strain evidence="8 9">Stock d4-2</strain>
    </source>
</reference>
<proteinExistence type="inferred from homology"/>
<dbReference type="GO" id="GO:0005737">
    <property type="term" value="C:cytoplasm"/>
    <property type="evidence" value="ECO:0000318"/>
    <property type="project" value="GO_Central"/>
</dbReference>
<dbReference type="InterPro" id="IPR017441">
    <property type="entry name" value="Protein_kinase_ATP_BS"/>
</dbReference>
<dbReference type="Gene3D" id="1.10.510.10">
    <property type="entry name" value="Transferase(Phosphotransferase) domain 1"/>
    <property type="match status" value="1"/>
</dbReference>
<dbReference type="GO" id="GO:0005524">
    <property type="term" value="F:ATP binding"/>
    <property type="evidence" value="ECO:0007669"/>
    <property type="project" value="UniProtKB-UniRule"/>
</dbReference>
<dbReference type="InterPro" id="IPR011009">
    <property type="entry name" value="Kinase-like_dom_sf"/>
</dbReference>
<dbReference type="KEGG" id="ptm:GSPATT00025471001"/>
<keyword evidence="1" id="KW-0808">Transferase</keyword>
<dbReference type="Pfam" id="PF00069">
    <property type="entry name" value="Pkinase"/>
    <property type="match status" value="1"/>
</dbReference>
<sequence length="366" mass="42021">MTPIPHNARKVIENFSYALTDAIGKGFSSVVYKGRNDETNEIVAIKVIDKKGLKTPLHHQLLKSEVEALSQLNSNNIMRLYKVYQTENNTYLITEYCDSGDLGSLITKQGTQKEPQLQRLFYGIIQGYKQMKQKGIVHRDLKPANILLKGQVPKIADFGFATTPQTVTTMPNVNVGSPLYMSPQAFKNRYSEKSDIWALGVSLFELLFGQVPWQAGTERELAQRMATVPVNFPGQISDECRDFIQRCLVVDENRRATIEELERHVWLQRQELQVIKGNGFQGIFRGKSWRLVKSHSISQYLKQWLCHYYFSSRGCSQQIVDLNVTKGEQLWKRKYIFNTQIIARLYLVTATQIDQKSPRIKEGVPR</sequence>
<keyword evidence="6" id="KW-0723">Serine/threonine-protein kinase</keyword>
<gene>
    <name evidence="8" type="ORF">GSPATT00025471001</name>
</gene>
<dbReference type="GO" id="GO:0005776">
    <property type="term" value="C:autophagosome"/>
    <property type="evidence" value="ECO:0000318"/>
    <property type="project" value="GO_Central"/>
</dbReference>
<dbReference type="AlphaFoldDB" id="A0EBS0"/>
<protein>
    <recommendedName>
        <fullName evidence="7">Protein kinase domain-containing protein</fullName>
    </recommendedName>
</protein>
<keyword evidence="3" id="KW-0418">Kinase</keyword>
<dbReference type="GO" id="GO:0000407">
    <property type="term" value="C:phagophore assembly site"/>
    <property type="evidence" value="ECO:0000318"/>
    <property type="project" value="GO_Central"/>
</dbReference>
<dbReference type="InterPro" id="IPR008271">
    <property type="entry name" value="Ser/Thr_kinase_AS"/>
</dbReference>
<dbReference type="STRING" id="5888.A0EBS0"/>
<dbReference type="GO" id="GO:0004674">
    <property type="term" value="F:protein serine/threonine kinase activity"/>
    <property type="evidence" value="ECO:0000318"/>
    <property type="project" value="GO_Central"/>
</dbReference>
<dbReference type="InParanoid" id="A0EBS0"/>
<organism evidence="8 9">
    <name type="scientific">Paramecium tetraurelia</name>
    <dbReference type="NCBI Taxonomy" id="5888"/>
    <lineage>
        <taxon>Eukaryota</taxon>
        <taxon>Sar</taxon>
        <taxon>Alveolata</taxon>
        <taxon>Ciliophora</taxon>
        <taxon>Intramacronucleata</taxon>
        <taxon>Oligohymenophorea</taxon>
        <taxon>Peniculida</taxon>
        <taxon>Parameciidae</taxon>
        <taxon>Paramecium</taxon>
    </lineage>
</organism>
<dbReference type="InterPro" id="IPR000719">
    <property type="entry name" value="Prot_kinase_dom"/>
</dbReference>
<dbReference type="PROSITE" id="PS50011">
    <property type="entry name" value="PROTEIN_KINASE_DOM"/>
    <property type="match status" value="1"/>
</dbReference>
<dbReference type="EMBL" id="CT868669">
    <property type="protein sequence ID" value="CAK92737.1"/>
    <property type="molecule type" value="Genomic_DNA"/>
</dbReference>
<dbReference type="eggNOG" id="KOG0586">
    <property type="taxonomic scope" value="Eukaryota"/>
</dbReference>
<evidence type="ECO:0000256" key="2">
    <source>
        <dbReference type="ARBA" id="ARBA00022741"/>
    </source>
</evidence>
<evidence type="ECO:0000313" key="8">
    <source>
        <dbReference type="EMBL" id="CAK92737.1"/>
    </source>
</evidence>
<accession>A0EBS0</accession>
<dbReference type="GO" id="GO:0016020">
    <property type="term" value="C:membrane"/>
    <property type="evidence" value="ECO:0000318"/>
    <property type="project" value="GO_Central"/>
</dbReference>
<keyword evidence="9" id="KW-1185">Reference proteome</keyword>
<dbReference type="FunFam" id="1.10.510.10:FF:000885">
    <property type="entry name" value="Uncharacterized protein"/>
    <property type="match status" value="1"/>
</dbReference>
<dbReference type="OrthoDB" id="312599at2759"/>
<comment type="similarity">
    <text evidence="6">Belongs to the protein kinase superfamily.</text>
</comment>
<dbReference type="SUPFAM" id="SSF56112">
    <property type="entry name" value="Protein kinase-like (PK-like)"/>
    <property type="match status" value="1"/>
</dbReference>
<dbReference type="SMART" id="SM00220">
    <property type="entry name" value="S_TKc"/>
    <property type="match status" value="1"/>
</dbReference>
<evidence type="ECO:0000259" key="7">
    <source>
        <dbReference type="PROSITE" id="PS50011"/>
    </source>
</evidence>
<dbReference type="GO" id="GO:0005829">
    <property type="term" value="C:cytosol"/>
    <property type="evidence" value="ECO:0000318"/>
    <property type="project" value="GO_Central"/>
</dbReference>
<dbReference type="PANTHER" id="PTHR24348:SF22">
    <property type="entry name" value="NON-SPECIFIC SERINE_THREONINE PROTEIN KINASE"/>
    <property type="match status" value="1"/>
</dbReference>
<dbReference type="PANTHER" id="PTHR24348">
    <property type="entry name" value="SERINE/THREONINE-PROTEIN KINASE UNC-51-RELATED"/>
    <property type="match status" value="1"/>
</dbReference>
<dbReference type="HOGENOM" id="CLU_000288_63_0_1"/>
<dbReference type="FunFam" id="3.30.200.20:FF:000042">
    <property type="entry name" value="Aurora kinase A"/>
    <property type="match status" value="1"/>
</dbReference>
<dbReference type="PROSITE" id="PS00108">
    <property type="entry name" value="PROTEIN_KINASE_ST"/>
    <property type="match status" value="1"/>
</dbReference>
<evidence type="ECO:0000313" key="9">
    <source>
        <dbReference type="Proteomes" id="UP000000600"/>
    </source>
</evidence>
<dbReference type="RefSeq" id="XP_001460134.1">
    <property type="nucleotide sequence ID" value="XM_001460097.2"/>
</dbReference>
<dbReference type="GO" id="GO:0000045">
    <property type="term" value="P:autophagosome assembly"/>
    <property type="evidence" value="ECO:0000318"/>
    <property type="project" value="GO_Central"/>
</dbReference>
<evidence type="ECO:0000256" key="5">
    <source>
        <dbReference type="PROSITE-ProRule" id="PRU10141"/>
    </source>
</evidence>
<dbReference type="InterPro" id="IPR045269">
    <property type="entry name" value="Atg1-like"/>
</dbReference>